<dbReference type="EMBL" id="JBCFXD010000025">
    <property type="protein sequence ID" value="MEL7561414.1"/>
    <property type="molecule type" value="Genomic_DNA"/>
</dbReference>
<keyword evidence="2" id="KW-1185">Reference proteome</keyword>
<protein>
    <submittedName>
        <fullName evidence="1">Uncharacterized protein</fullName>
    </submittedName>
</protein>
<dbReference type="Proteomes" id="UP001467669">
    <property type="component" value="Unassembled WGS sequence"/>
</dbReference>
<name>A0ABU9MCM2_STUCH</name>
<dbReference type="RefSeq" id="WP_342408295.1">
    <property type="nucleotide sequence ID" value="NZ_JBCFXD010000025.1"/>
</dbReference>
<evidence type="ECO:0000313" key="2">
    <source>
        <dbReference type="Proteomes" id="UP001467669"/>
    </source>
</evidence>
<organism evidence="1 2">
    <name type="scientific">Stutzerimonas chloritidismutans</name>
    <name type="common">Pseudomonas chloritidismutans</name>
    <dbReference type="NCBI Taxonomy" id="203192"/>
    <lineage>
        <taxon>Bacteria</taxon>
        <taxon>Pseudomonadati</taxon>
        <taxon>Pseudomonadota</taxon>
        <taxon>Gammaproteobacteria</taxon>
        <taxon>Pseudomonadales</taxon>
        <taxon>Pseudomonadaceae</taxon>
        <taxon>Stutzerimonas</taxon>
    </lineage>
</organism>
<sequence>MNKSILVICSLLALLTLLFGWSLSEALSAPPSVSQVSPQGGHLIESVPVQGLLAPDGGLSYLRIVDRADRSKVYRSPLFTTRSVDLRASEDSQSLGVTWIDFNKRTQRFTLSIPQWRPDWRNIFFSNTPYEVVPNG</sequence>
<evidence type="ECO:0000313" key="1">
    <source>
        <dbReference type="EMBL" id="MEL7561414.1"/>
    </source>
</evidence>
<accession>A0ABU9MCM2</accession>
<comment type="caution">
    <text evidence="1">The sequence shown here is derived from an EMBL/GenBank/DDBJ whole genome shotgun (WGS) entry which is preliminary data.</text>
</comment>
<gene>
    <name evidence="1" type="ORF">AAGW23_21455</name>
</gene>
<proteinExistence type="predicted"/>
<reference evidence="1 2" key="1">
    <citation type="submission" date="2024-04" db="EMBL/GenBank/DDBJ databases">
        <title>Draft Genome Sequence of Isolates Cultured from Underwater Hawaii Seamounts in the North Pacific Ocean.</title>
        <authorList>
            <person name="Sharma I."/>
            <person name="Darden B."/>
            <person name="Creggett J."/>
            <person name="Taylor S."/>
            <person name="Grant M.P."/>
            <person name="Scott J."/>
            <person name="Attles S."/>
            <person name="Walker S."/>
            <person name="Johnson G."/>
            <person name="St. Cloud C."/>
        </authorList>
    </citation>
    <scope>NUCLEOTIDE SEQUENCE [LARGE SCALE GENOMIC DNA]</scope>
    <source>
        <strain evidence="1 2">03GJ23</strain>
    </source>
</reference>